<comment type="caution">
    <text evidence="1">The sequence shown here is derived from an EMBL/GenBank/DDBJ whole genome shotgun (WGS) entry which is preliminary data.</text>
</comment>
<gene>
    <name evidence="1" type="ORF">NYR02_12520</name>
</gene>
<proteinExistence type="predicted"/>
<evidence type="ECO:0000313" key="1">
    <source>
        <dbReference type="EMBL" id="MCT7359835.1"/>
    </source>
</evidence>
<reference evidence="1" key="1">
    <citation type="journal article" date="2022" name="Front. Microbiol.">
        <title>Genome-based taxonomic rearrangement of Oceanobacter-related bacteria including the description of Thalassolituus hydrocarbonoclasticus sp. nov. and Thalassolituus pacificus sp. nov. and emended description of the genus Thalassolituus.</title>
        <authorList>
            <person name="Dong C."/>
            <person name="Wei L."/>
            <person name="Wang J."/>
            <person name="Lai Q."/>
            <person name="Huang Z."/>
            <person name="Shao Z."/>
        </authorList>
    </citation>
    <scope>NUCLEOTIDE SEQUENCE</scope>
    <source>
        <strain evidence="1">59MF3M-4</strain>
    </source>
</reference>
<evidence type="ECO:0000313" key="2">
    <source>
        <dbReference type="Proteomes" id="UP001147830"/>
    </source>
</evidence>
<dbReference type="AlphaFoldDB" id="A0A9X2WGC4"/>
<sequence length="60" mass="6683">MTARTVLNALEANRRFTDLKDAEARLSQARRDLDAGAIDEEEYSNIADVCRKIIRASSDG</sequence>
<name>A0A9X2WGC4_9GAMM</name>
<dbReference type="EMBL" id="JAOANI010000019">
    <property type="protein sequence ID" value="MCT7359835.1"/>
    <property type="molecule type" value="Genomic_DNA"/>
</dbReference>
<accession>A0A9X2WGC4</accession>
<keyword evidence="2" id="KW-1185">Reference proteome</keyword>
<reference evidence="1" key="2">
    <citation type="submission" date="2022-08" db="EMBL/GenBank/DDBJ databases">
        <authorList>
            <person name="Dong C."/>
        </authorList>
    </citation>
    <scope>NUCLEOTIDE SEQUENCE</scope>
    <source>
        <strain evidence="1">59MF3M-4</strain>
    </source>
</reference>
<protein>
    <submittedName>
        <fullName evidence="1">Gas vesicle protein GvpG</fullName>
    </submittedName>
</protein>
<dbReference type="RefSeq" id="WP_260976690.1">
    <property type="nucleotide sequence ID" value="NZ_JAOANI010000019.1"/>
</dbReference>
<dbReference type="Proteomes" id="UP001147830">
    <property type="component" value="Unassembled WGS sequence"/>
</dbReference>
<organism evidence="1 2">
    <name type="scientific">Thalassolituus pacificus</name>
    <dbReference type="NCBI Taxonomy" id="2975440"/>
    <lineage>
        <taxon>Bacteria</taxon>
        <taxon>Pseudomonadati</taxon>
        <taxon>Pseudomonadota</taxon>
        <taxon>Gammaproteobacteria</taxon>
        <taxon>Oceanospirillales</taxon>
        <taxon>Oceanospirillaceae</taxon>
        <taxon>Thalassolituus</taxon>
    </lineage>
</organism>